<name>A0A1H5RFP9_9PSEU</name>
<evidence type="ECO:0000256" key="2">
    <source>
        <dbReference type="ARBA" id="ARBA00023315"/>
    </source>
</evidence>
<dbReference type="STRING" id="218821.SAMN05421837_111285"/>
<dbReference type="Gene3D" id="3.40.47.10">
    <property type="match status" value="2"/>
</dbReference>
<dbReference type="InterPro" id="IPR013747">
    <property type="entry name" value="ACP_syn_III_C"/>
</dbReference>
<dbReference type="AlphaFoldDB" id="A0A1H5RFP9"/>
<dbReference type="OrthoDB" id="7055207at2"/>
<dbReference type="GO" id="GO:0044550">
    <property type="term" value="P:secondary metabolite biosynthetic process"/>
    <property type="evidence" value="ECO:0007669"/>
    <property type="project" value="TreeGrafter"/>
</dbReference>
<dbReference type="PANTHER" id="PTHR34069">
    <property type="entry name" value="3-OXOACYL-[ACYL-CARRIER-PROTEIN] SYNTHASE 3"/>
    <property type="match status" value="1"/>
</dbReference>
<dbReference type="PANTHER" id="PTHR34069:SF2">
    <property type="entry name" value="BETA-KETOACYL-[ACYL-CARRIER-PROTEIN] SYNTHASE III"/>
    <property type="match status" value="1"/>
</dbReference>
<dbReference type="SUPFAM" id="SSF53901">
    <property type="entry name" value="Thiolase-like"/>
    <property type="match status" value="2"/>
</dbReference>
<keyword evidence="1" id="KW-0808">Transferase</keyword>
<dbReference type="RefSeq" id="WP_086682737.1">
    <property type="nucleotide sequence ID" value="NZ_FNUJ01000011.1"/>
</dbReference>
<feature type="domain" description="Beta-ketoacyl-[acyl-carrier-protein] synthase III C-terminal" evidence="3">
    <location>
        <begin position="250"/>
        <end position="339"/>
    </location>
</feature>
<keyword evidence="5" id="KW-1185">Reference proteome</keyword>
<dbReference type="Pfam" id="PF08541">
    <property type="entry name" value="ACP_syn_III_C"/>
    <property type="match status" value="1"/>
</dbReference>
<reference evidence="5" key="1">
    <citation type="submission" date="2016-10" db="EMBL/GenBank/DDBJ databases">
        <authorList>
            <person name="Varghese N."/>
            <person name="Submissions S."/>
        </authorList>
    </citation>
    <scope>NUCLEOTIDE SEQUENCE [LARGE SCALE GENOMIC DNA]</scope>
    <source>
        <strain evidence="5">DSM 44654</strain>
    </source>
</reference>
<dbReference type="EMBL" id="FNUJ01000011">
    <property type="protein sequence ID" value="SEF36864.1"/>
    <property type="molecule type" value="Genomic_DNA"/>
</dbReference>
<sequence length="369" mass="39360">MRWSNLHLRGVGAALGDIVAVNDLESGRTLRASTSQRGVSIARNSTGMDLAVRAGRNALASVAMTTTGPLPVPDLHFHAAIWRGSRGIDFWSRAAYVRSRLGLPAGRGIASELNAMSNSLVGGIDISARVLAGSPDLDTVLLTGGETFGPPAFDHLTADHGIAYGDGGSALILGRHPGYARILATSSYTDPTLEQLHRGNHRFLPAGSTELGIERVRERKRQYTDAVGAASVARRNHDGVRAVMNEALGDAGLNLGQLRWVLLPHYGRHLLDTQCLQPLGITADLTLCHAGNQWGHIGPNDQIIGLTHLLTRGAVAPGDHVALLGIGIGMTWTAAILRIDTVPPGLNTLAPVLRWPWRTPEHEPAHARR</sequence>
<evidence type="ECO:0000313" key="4">
    <source>
        <dbReference type="EMBL" id="SEF36864.1"/>
    </source>
</evidence>
<organism evidence="4 5">
    <name type="scientific">Amycolatopsis pretoriensis</name>
    <dbReference type="NCBI Taxonomy" id="218821"/>
    <lineage>
        <taxon>Bacteria</taxon>
        <taxon>Bacillati</taxon>
        <taxon>Actinomycetota</taxon>
        <taxon>Actinomycetes</taxon>
        <taxon>Pseudonocardiales</taxon>
        <taxon>Pseudonocardiaceae</taxon>
        <taxon>Amycolatopsis</taxon>
    </lineage>
</organism>
<dbReference type="Proteomes" id="UP000198878">
    <property type="component" value="Unassembled WGS sequence"/>
</dbReference>
<gene>
    <name evidence="4" type="ORF">SAMN05421837_111285</name>
</gene>
<proteinExistence type="predicted"/>
<dbReference type="InterPro" id="IPR016039">
    <property type="entry name" value="Thiolase-like"/>
</dbReference>
<dbReference type="GO" id="GO:0016746">
    <property type="term" value="F:acyltransferase activity"/>
    <property type="evidence" value="ECO:0007669"/>
    <property type="project" value="UniProtKB-KW"/>
</dbReference>
<evidence type="ECO:0000259" key="3">
    <source>
        <dbReference type="Pfam" id="PF08541"/>
    </source>
</evidence>
<evidence type="ECO:0000313" key="5">
    <source>
        <dbReference type="Proteomes" id="UP000198878"/>
    </source>
</evidence>
<evidence type="ECO:0000256" key="1">
    <source>
        <dbReference type="ARBA" id="ARBA00022679"/>
    </source>
</evidence>
<accession>A0A1H5RFP9</accession>
<keyword evidence="2" id="KW-0012">Acyltransferase</keyword>
<protein>
    <submittedName>
        <fullName evidence="4">3-oxoacyl-[acyl-carrier-protein] synthase-3</fullName>
    </submittedName>
</protein>